<dbReference type="SUPFAM" id="SSF52161">
    <property type="entry name" value="Ribosomal protein L13"/>
    <property type="match status" value="1"/>
</dbReference>
<dbReference type="PIRSF" id="PIRSF002181">
    <property type="entry name" value="Ribosomal_L13"/>
    <property type="match status" value="1"/>
</dbReference>
<name>A0A1G2V4Q7_9BACT</name>
<gene>
    <name evidence="5" type="ORF">A2544_02035</name>
</gene>
<dbReference type="AlphaFoldDB" id="A0A1G2V4Q7"/>
<evidence type="ECO:0000256" key="4">
    <source>
        <dbReference type="ARBA" id="ARBA00035499"/>
    </source>
</evidence>
<dbReference type="InterPro" id="IPR005823">
    <property type="entry name" value="Ribosomal_uL13_bac-type"/>
</dbReference>
<dbReference type="GO" id="GO:0003729">
    <property type="term" value="F:mRNA binding"/>
    <property type="evidence" value="ECO:0007669"/>
    <property type="project" value="TreeGrafter"/>
</dbReference>
<dbReference type="Proteomes" id="UP000176868">
    <property type="component" value="Unassembled WGS sequence"/>
</dbReference>
<evidence type="ECO:0000256" key="1">
    <source>
        <dbReference type="ARBA" id="ARBA00006227"/>
    </source>
</evidence>
<comment type="caution">
    <text evidence="5">The sequence shown here is derived from an EMBL/GenBank/DDBJ whole genome shotgun (WGS) entry which is preliminary data.</text>
</comment>
<dbReference type="STRING" id="1802782.A2544_02035"/>
<dbReference type="GO" id="GO:0005840">
    <property type="term" value="C:ribosome"/>
    <property type="evidence" value="ECO:0007669"/>
    <property type="project" value="UniProtKB-KW"/>
</dbReference>
<dbReference type="GO" id="GO:0006412">
    <property type="term" value="P:translation"/>
    <property type="evidence" value="ECO:0007669"/>
    <property type="project" value="InterPro"/>
</dbReference>
<comment type="similarity">
    <text evidence="1">Belongs to the universal ribosomal protein uL13 family.</text>
</comment>
<dbReference type="PANTHER" id="PTHR11545:SF2">
    <property type="entry name" value="LARGE RIBOSOMAL SUBUNIT PROTEIN UL13M"/>
    <property type="match status" value="1"/>
</dbReference>
<protein>
    <recommendedName>
        <fullName evidence="4">50S ribosomal protein L13</fullName>
    </recommendedName>
</protein>
<dbReference type="GO" id="GO:0017148">
    <property type="term" value="P:negative regulation of translation"/>
    <property type="evidence" value="ECO:0007669"/>
    <property type="project" value="TreeGrafter"/>
</dbReference>
<keyword evidence="2 5" id="KW-0689">Ribosomal protein</keyword>
<proteinExistence type="inferred from homology"/>
<dbReference type="GO" id="GO:1990904">
    <property type="term" value="C:ribonucleoprotein complex"/>
    <property type="evidence" value="ECO:0007669"/>
    <property type="project" value="UniProtKB-KW"/>
</dbReference>
<dbReference type="GO" id="GO:0003735">
    <property type="term" value="F:structural constituent of ribosome"/>
    <property type="evidence" value="ECO:0007669"/>
    <property type="project" value="InterPro"/>
</dbReference>
<dbReference type="InterPro" id="IPR005822">
    <property type="entry name" value="Ribosomal_uL13"/>
</dbReference>
<dbReference type="InterPro" id="IPR036899">
    <property type="entry name" value="Ribosomal_uL13_sf"/>
</dbReference>
<accession>A0A1G2V4Q7</accession>
<dbReference type="PANTHER" id="PTHR11545">
    <property type="entry name" value="RIBOSOMAL PROTEIN L13"/>
    <property type="match status" value="1"/>
</dbReference>
<dbReference type="Pfam" id="PF00572">
    <property type="entry name" value="Ribosomal_L13"/>
    <property type="match status" value="1"/>
</dbReference>
<dbReference type="NCBIfam" id="TIGR01066">
    <property type="entry name" value="rplM_bact"/>
    <property type="match status" value="1"/>
</dbReference>
<evidence type="ECO:0000256" key="3">
    <source>
        <dbReference type="ARBA" id="ARBA00023274"/>
    </source>
</evidence>
<sequence>MNKHIIDAKGKAPGRVATEVAVFLMGKNRTDFTRNRIPNVEVEVTNAASMKLDAKKLKAKSYFSHSGFPGNLKRRSQDYVIRTKGHQEILRRAVYGMLPKNKLRALMMKNLKIK</sequence>
<dbReference type="CDD" id="cd00392">
    <property type="entry name" value="Ribosomal_L13"/>
    <property type="match status" value="1"/>
</dbReference>
<evidence type="ECO:0000256" key="2">
    <source>
        <dbReference type="ARBA" id="ARBA00022980"/>
    </source>
</evidence>
<evidence type="ECO:0000313" key="5">
    <source>
        <dbReference type="EMBL" id="OHB16606.1"/>
    </source>
</evidence>
<evidence type="ECO:0000313" key="6">
    <source>
        <dbReference type="Proteomes" id="UP000176868"/>
    </source>
</evidence>
<reference evidence="5 6" key="1">
    <citation type="journal article" date="2016" name="Nat. Commun.">
        <title>Thousands of microbial genomes shed light on interconnected biogeochemical processes in an aquifer system.</title>
        <authorList>
            <person name="Anantharaman K."/>
            <person name="Brown C.T."/>
            <person name="Hug L.A."/>
            <person name="Sharon I."/>
            <person name="Castelle C.J."/>
            <person name="Probst A.J."/>
            <person name="Thomas B.C."/>
            <person name="Singh A."/>
            <person name="Wilkins M.J."/>
            <person name="Karaoz U."/>
            <person name="Brodie E.L."/>
            <person name="Williams K.H."/>
            <person name="Hubbard S.S."/>
            <person name="Banfield J.F."/>
        </authorList>
    </citation>
    <scope>NUCLEOTIDE SEQUENCE [LARGE SCALE GENOMIC DNA]</scope>
</reference>
<dbReference type="Gene3D" id="3.90.1180.10">
    <property type="entry name" value="Ribosomal protein L13"/>
    <property type="match status" value="1"/>
</dbReference>
<keyword evidence="3" id="KW-0687">Ribonucleoprotein</keyword>
<organism evidence="5 6">
    <name type="scientific">Candidatus Zambryskibacteria bacterium RIFOXYD2_FULL_43_10</name>
    <dbReference type="NCBI Taxonomy" id="1802782"/>
    <lineage>
        <taxon>Bacteria</taxon>
        <taxon>Candidatus Zambryskiibacteriota</taxon>
    </lineage>
</organism>
<dbReference type="EMBL" id="MHWZ01000038">
    <property type="protein sequence ID" value="OHB16606.1"/>
    <property type="molecule type" value="Genomic_DNA"/>
</dbReference>